<comment type="similarity">
    <text evidence="2">Belongs to the receptors of complement activation (RCA) family.</text>
</comment>
<evidence type="ECO:0000256" key="3">
    <source>
        <dbReference type="ARBA" id="ARBA00022588"/>
    </source>
</evidence>
<keyword evidence="9" id="KW-0472">Membrane</keyword>
<keyword evidence="6" id="KW-0677">Repeat</keyword>
<feature type="domain" description="Sushi" evidence="13">
    <location>
        <begin position="132"/>
        <end position="192"/>
    </location>
</feature>
<dbReference type="AlphaFoldDB" id="A0A6A1QFW1"/>
<evidence type="ECO:0000256" key="8">
    <source>
        <dbReference type="ARBA" id="ARBA00022875"/>
    </source>
</evidence>
<comment type="caution">
    <text evidence="14">The sequence shown here is derived from an EMBL/GenBank/DDBJ whole genome shotgun (WGS) entry which is preliminary data.</text>
</comment>
<dbReference type="CDD" id="cd00033">
    <property type="entry name" value="CCP"/>
    <property type="match status" value="9"/>
</dbReference>
<feature type="domain" description="Sushi" evidence="13">
    <location>
        <begin position="698"/>
        <end position="758"/>
    </location>
</feature>
<dbReference type="GO" id="GO:0016020">
    <property type="term" value="C:membrane"/>
    <property type="evidence" value="ECO:0007669"/>
    <property type="project" value="UniProtKB-SubCell"/>
</dbReference>
<evidence type="ECO:0000313" key="15">
    <source>
        <dbReference type="Proteomes" id="UP000437017"/>
    </source>
</evidence>
<evidence type="ECO:0000256" key="1">
    <source>
        <dbReference type="ARBA" id="ARBA00004370"/>
    </source>
</evidence>
<dbReference type="GO" id="GO:1903659">
    <property type="term" value="P:regulation of complement-dependent cytotoxicity"/>
    <property type="evidence" value="ECO:0007669"/>
    <property type="project" value="UniProtKB-ARBA"/>
</dbReference>
<keyword evidence="8" id="KW-0180">Complement pathway</keyword>
<evidence type="ECO:0000256" key="2">
    <source>
        <dbReference type="ARBA" id="ARBA00010908"/>
    </source>
</evidence>
<name>A0A6A1QFW1_BALPH</name>
<feature type="domain" description="Sushi" evidence="13">
    <location>
        <begin position="1"/>
        <end position="71"/>
    </location>
</feature>
<evidence type="ECO:0000256" key="11">
    <source>
        <dbReference type="ARBA" id="ARBA00023180"/>
    </source>
</evidence>
<comment type="subcellular location">
    <subcellularLocation>
        <location evidence="1">Membrane</location>
    </subcellularLocation>
</comment>
<dbReference type="InterPro" id="IPR000436">
    <property type="entry name" value="Sushi_SCR_CCP_dom"/>
</dbReference>
<dbReference type="OrthoDB" id="6127264at2759"/>
<dbReference type="PANTHER" id="PTHR19325:SF545">
    <property type="entry name" value="COMPLEMENT RECEPTOR TYPE 1"/>
    <property type="match status" value="1"/>
</dbReference>
<keyword evidence="15" id="KW-1185">Reference proteome</keyword>
<feature type="disulfide bond" evidence="12">
    <location>
        <begin position="134"/>
        <end position="177"/>
    </location>
</feature>
<dbReference type="EMBL" id="SGJD01000409">
    <property type="protein sequence ID" value="KAB0405266.1"/>
    <property type="molecule type" value="Genomic_DNA"/>
</dbReference>
<feature type="domain" description="Sushi" evidence="13">
    <location>
        <begin position="73"/>
        <end position="130"/>
    </location>
</feature>
<keyword evidence="7" id="KW-0391">Immunity</keyword>
<evidence type="ECO:0000256" key="9">
    <source>
        <dbReference type="ARBA" id="ARBA00023136"/>
    </source>
</evidence>
<dbReference type="FunFam" id="2.10.70.10:FF:000070">
    <property type="entry name" value="Complement C3d receptor 2"/>
    <property type="match status" value="1"/>
</dbReference>
<dbReference type="GO" id="GO:0045087">
    <property type="term" value="P:innate immune response"/>
    <property type="evidence" value="ECO:0007669"/>
    <property type="project" value="UniProtKB-KW"/>
</dbReference>
<dbReference type="Proteomes" id="UP000437017">
    <property type="component" value="Unassembled WGS sequence"/>
</dbReference>
<dbReference type="FunFam" id="2.10.70.10:FF:000014">
    <property type="entry name" value="Membrane cofactor protein"/>
    <property type="match status" value="2"/>
</dbReference>
<evidence type="ECO:0000313" key="14">
    <source>
        <dbReference type="EMBL" id="KAB0405266.1"/>
    </source>
</evidence>
<dbReference type="PROSITE" id="PS50923">
    <property type="entry name" value="SUSHI"/>
    <property type="match status" value="9"/>
</dbReference>
<keyword evidence="5" id="KW-0732">Signal</keyword>
<protein>
    <recommendedName>
        <fullName evidence="13">Sushi domain-containing protein</fullName>
    </recommendedName>
</protein>
<proteinExistence type="inferred from homology"/>
<dbReference type="SUPFAM" id="SSF57535">
    <property type="entry name" value="Complement control module/SCR domain"/>
    <property type="match status" value="10"/>
</dbReference>
<dbReference type="SMART" id="SM00032">
    <property type="entry name" value="CCP"/>
    <property type="match status" value="10"/>
</dbReference>
<feature type="domain" description="Sushi" evidence="13">
    <location>
        <begin position="635"/>
        <end position="697"/>
    </location>
</feature>
<keyword evidence="4 12" id="KW-0768">Sushi</keyword>
<gene>
    <name evidence="14" type="ORF">E2I00_017653</name>
</gene>
<dbReference type="FunFam" id="2.10.70.10:FF:000044">
    <property type="entry name" value="Complement component receptor type 1"/>
    <property type="match status" value="1"/>
</dbReference>
<feature type="domain" description="Sushi" evidence="13">
    <location>
        <begin position="223"/>
        <end position="285"/>
    </location>
</feature>
<dbReference type="FunFam" id="2.10.70.10:FF:000033">
    <property type="entry name" value="Complement receptor type 1"/>
    <property type="match status" value="2"/>
</dbReference>
<evidence type="ECO:0000259" key="13">
    <source>
        <dbReference type="PROSITE" id="PS50923"/>
    </source>
</evidence>
<keyword evidence="11" id="KW-0325">Glycoprotein</keyword>
<feature type="disulfide bond" evidence="12">
    <location>
        <begin position="103"/>
        <end position="130"/>
    </location>
</feature>
<feature type="non-terminal residue" evidence="14">
    <location>
        <position position="1"/>
    </location>
</feature>
<feature type="domain" description="Sushi" evidence="13">
    <location>
        <begin position="501"/>
        <end position="560"/>
    </location>
</feature>
<comment type="caution">
    <text evidence="12">Lacks conserved residue(s) required for the propagation of feature annotation.</text>
</comment>
<dbReference type="Pfam" id="PF00084">
    <property type="entry name" value="Sushi"/>
    <property type="match status" value="10"/>
</dbReference>
<feature type="disulfide bond" evidence="12">
    <location>
        <begin position="531"/>
        <end position="558"/>
    </location>
</feature>
<dbReference type="InterPro" id="IPR050350">
    <property type="entry name" value="Compl-Cell_Adhes-Reg"/>
</dbReference>
<reference evidence="14 15" key="1">
    <citation type="journal article" date="2019" name="PLoS ONE">
        <title>Genomic analyses reveal an absence of contemporary introgressive admixture between fin whales and blue whales, despite known hybrids.</title>
        <authorList>
            <person name="Westbury M.V."/>
            <person name="Petersen B."/>
            <person name="Lorenzen E.D."/>
        </authorList>
    </citation>
    <scope>NUCLEOTIDE SEQUENCE [LARGE SCALE GENOMIC DNA]</scope>
    <source>
        <strain evidence="14">FinWhale-01</strain>
    </source>
</reference>
<evidence type="ECO:0000256" key="4">
    <source>
        <dbReference type="ARBA" id="ARBA00022659"/>
    </source>
</evidence>
<feature type="disulfide bond" evidence="12">
    <location>
        <begin position="163"/>
        <end position="190"/>
    </location>
</feature>
<dbReference type="Gene3D" id="2.10.70.10">
    <property type="entry name" value="Complement Module, domain 1"/>
    <property type="match status" value="10"/>
</dbReference>
<evidence type="ECO:0000256" key="7">
    <source>
        <dbReference type="ARBA" id="ARBA00022859"/>
    </source>
</evidence>
<dbReference type="PANTHER" id="PTHR19325">
    <property type="entry name" value="COMPLEMENT COMPONENT-RELATED SUSHI DOMAIN-CONTAINING"/>
    <property type="match status" value="1"/>
</dbReference>
<dbReference type="GO" id="GO:0006958">
    <property type="term" value="P:complement activation, classical pathway"/>
    <property type="evidence" value="ECO:0007669"/>
    <property type="project" value="UniProtKB-KW"/>
</dbReference>
<sequence length="758" mass="83670">IPCGPPPAIANGDFISTNREYFPYGTVVTYRCNLGERRKKLFDLVGEPSIYCTSEDNQVGIWSGPPPQCITPNKCTPPVIENGIRMSENKSLFSLRESVRFRCQPGFAMKGPSTVECQAQNKWGPELPSCSRVCQPPPKVLHGKHTPSHKNNFSPGQEVFYSCEPGYDLRGAASLHCTPQGDWSPSAPKCAGAYTVIWFVDQSLCPSQEHLTPVCVCFFSLVKSCADFLDQLPNGHILFPLNFQLGAKVSFACDEGFQLKGSSASYCVLVGMESLWNSSVPVCEQILCPNPPAILNGRHTGKPLEVFPFGKEVTYTMGSDALKYKETRPGHCNTPDHFQFAKLKIQTNESEFPIGTSLKYECRPEYHRKSFSITCLQNLTWSSAKDVCKRKSCKTPPDPVNGVVHIDTDTQFGSRINFSCNRGYQLIGIRCGPPPAIANGDFISTNREYFPYGTVVTYRCNLGERRKKLFDLVGEPSIYCTSEDNQVGIWSGPPPQCITPNKCTPPVIENGIRMSENKSLFSLRESVRFRCQPGFAMKGPSTVECQAQNKWGPELPSCSRGTLLFFTQYVSHLQKSYMVNTLQATRTTFPPGRKCSTAVSPAMISEGLLLCTVRPRETGARKLPDVQVPILSSVKSCADFLDQLPNGHVLFPLNFHLGAKVSFICDEGFQLKGSSASYCILVGTKSLWNNSVPVCERKSCGKPPEPFNGMVHINTDTRFGSTVNYSCNKGYRLIGSPSATCLLSGIDVTWDKKAPICE</sequence>
<dbReference type="FunFam" id="2.10.70.10:FF:000008">
    <property type="entry name" value="Complement receptor type 1"/>
    <property type="match status" value="2"/>
</dbReference>
<evidence type="ECO:0000256" key="5">
    <source>
        <dbReference type="ARBA" id="ARBA00022729"/>
    </source>
</evidence>
<feature type="domain" description="Sushi" evidence="13">
    <location>
        <begin position="429"/>
        <end position="499"/>
    </location>
</feature>
<evidence type="ECO:0000256" key="6">
    <source>
        <dbReference type="ARBA" id="ARBA00022737"/>
    </source>
</evidence>
<feature type="disulfide bond" evidence="12">
    <location>
        <begin position="332"/>
        <end position="375"/>
    </location>
</feature>
<dbReference type="InterPro" id="IPR035976">
    <property type="entry name" value="Sushi/SCR/CCP_sf"/>
</dbReference>
<organism evidence="14 15">
    <name type="scientific">Balaenoptera physalus</name>
    <name type="common">Fin whale</name>
    <name type="synonym">Balaena physalus</name>
    <dbReference type="NCBI Taxonomy" id="9770"/>
    <lineage>
        <taxon>Eukaryota</taxon>
        <taxon>Metazoa</taxon>
        <taxon>Chordata</taxon>
        <taxon>Craniata</taxon>
        <taxon>Vertebrata</taxon>
        <taxon>Euteleostomi</taxon>
        <taxon>Mammalia</taxon>
        <taxon>Eutheria</taxon>
        <taxon>Laurasiatheria</taxon>
        <taxon>Artiodactyla</taxon>
        <taxon>Whippomorpha</taxon>
        <taxon>Cetacea</taxon>
        <taxon>Mysticeti</taxon>
        <taxon>Balaenopteridae</taxon>
        <taxon>Balaenoptera</taxon>
    </lineage>
</organism>
<feature type="non-terminal residue" evidence="14">
    <location>
        <position position="758"/>
    </location>
</feature>
<evidence type="ECO:0000256" key="10">
    <source>
        <dbReference type="ARBA" id="ARBA00023157"/>
    </source>
</evidence>
<keyword evidence="3" id="KW-0399">Innate immunity</keyword>
<feature type="domain" description="Sushi" evidence="13">
    <location>
        <begin position="330"/>
        <end position="390"/>
    </location>
</feature>
<accession>A0A6A1QFW1</accession>
<evidence type="ECO:0000256" key="12">
    <source>
        <dbReference type="PROSITE-ProRule" id="PRU00302"/>
    </source>
</evidence>
<keyword evidence="10 12" id="KW-1015">Disulfide bond</keyword>
<dbReference type="GO" id="GO:0030449">
    <property type="term" value="P:regulation of complement activation"/>
    <property type="evidence" value="ECO:0007669"/>
    <property type="project" value="UniProtKB-ARBA"/>
</dbReference>
<dbReference type="FunFam" id="2.10.70.10:FF:000038">
    <property type="entry name" value="Complement component receptor type 1"/>
    <property type="match status" value="1"/>
</dbReference>